<dbReference type="Proteomes" id="UP001634393">
    <property type="component" value="Unassembled WGS sequence"/>
</dbReference>
<dbReference type="AlphaFoldDB" id="A0ABD3TTY7"/>
<evidence type="ECO:0000256" key="6">
    <source>
        <dbReference type="SAM" id="Phobius"/>
    </source>
</evidence>
<dbReference type="InterPro" id="IPR004263">
    <property type="entry name" value="Exostosin"/>
</dbReference>
<dbReference type="GO" id="GO:0016757">
    <property type="term" value="F:glycosyltransferase activity"/>
    <property type="evidence" value="ECO:0007669"/>
    <property type="project" value="UniProtKB-KW"/>
</dbReference>
<keyword evidence="6" id="KW-1133">Transmembrane helix</keyword>
<dbReference type="PANTHER" id="PTHR11062">
    <property type="entry name" value="EXOSTOSIN HEPARAN SULFATE GLYCOSYLTRANSFERASE -RELATED"/>
    <property type="match status" value="1"/>
</dbReference>
<evidence type="ECO:0000256" key="1">
    <source>
        <dbReference type="ARBA" id="ARBA00004323"/>
    </source>
</evidence>
<proteinExistence type="inferred from homology"/>
<keyword evidence="9" id="KW-1185">Reference proteome</keyword>
<dbReference type="Pfam" id="PF03016">
    <property type="entry name" value="Exostosin_GT47"/>
    <property type="match status" value="1"/>
</dbReference>
<evidence type="ECO:0000313" key="9">
    <source>
        <dbReference type="Proteomes" id="UP001634393"/>
    </source>
</evidence>
<comment type="subcellular location">
    <subcellularLocation>
        <location evidence="1">Golgi apparatus membrane</location>
        <topology evidence="1">Single-pass type II membrane protein</topology>
    </subcellularLocation>
</comment>
<accession>A0ABD3TTY7</accession>
<comment type="caution">
    <text evidence="8">The sequence shown here is derived from an EMBL/GenBank/DDBJ whole genome shotgun (WGS) entry which is preliminary data.</text>
</comment>
<dbReference type="PANTHER" id="PTHR11062:SF247">
    <property type="entry name" value="EXOSTOSIN GT47 DOMAIN-CONTAINING PROTEIN"/>
    <property type="match status" value="1"/>
</dbReference>
<evidence type="ECO:0000313" key="8">
    <source>
        <dbReference type="EMBL" id="KAL3839737.1"/>
    </source>
</evidence>
<feature type="transmembrane region" description="Helical" evidence="6">
    <location>
        <begin position="12"/>
        <end position="31"/>
    </location>
</feature>
<keyword evidence="6" id="KW-0472">Membrane</keyword>
<keyword evidence="3" id="KW-0808">Transferase</keyword>
<organism evidence="8 9">
    <name type="scientific">Penstemon smallii</name>
    <dbReference type="NCBI Taxonomy" id="265156"/>
    <lineage>
        <taxon>Eukaryota</taxon>
        <taxon>Viridiplantae</taxon>
        <taxon>Streptophyta</taxon>
        <taxon>Embryophyta</taxon>
        <taxon>Tracheophyta</taxon>
        <taxon>Spermatophyta</taxon>
        <taxon>Magnoliopsida</taxon>
        <taxon>eudicotyledons</taxon>
        <taxon>Gunneridae</taxon>
        <taxon>Pentapetalae</taxon>
        <taxon>asterids</taxon>
        <taxon>lamiids</taxon>
        <taxon>Lamiales</taxon>
        <taxon>Plantaginaceae</taxon>
        <taxon>Cheloneae</taxon>
        <taxon>Penstemon</taxon>
    </lineage>
</organism>
<reference evidence="8 9" key="1">
    <citation type="submission" date="2024-12" db="EMBL/GenBank/DDBJ databases">
        <title>The unique morphological basis and parallel evolutionary history of personate flowers in Penstemon.</title>
        <authorList>
            <person name="Depatie T.H."/>
            <person name="Wessinger C.A."/>
        </authorList>
    </citation>
    <scope>NUCLEOTIDE SEQUENCE [LARGE SCALE GENOMIC DNA]</scope>
    <source>
        <strain evidence="8">WTNN_2</strain>
        <tissue evidence="8">Leaf</tissue>
    </source>
</reference>
<protein>
    <recommendedName>
        <fullName evidence="7">Exostosin GT47 domain-containing protein</fullName>
    </recommendedName>
</protein>
<keyword evidence="6" id="KW-0812">Transmembrane</keyword>
<gene>
    <name evidence="8" type="ORF">ACJIZ3_024328</name>
</gene>
<sequence>MLNSSSSSSCSKLVYFFVIPLILLSGLVIILNQKPSRTYSWPSIHYPVNSLSTKNQERTSGAAPPPATAAAKDQLPVADVVRLQKNFSNLEIVEASLAQARQTIQESRLNKKTSYNDPDHYVPKGSIYRNANAFHRSYLEMEKLFKIYVYEEGEPPLFHYSKSKGILGIEGILIHQIEISKFRTKDPEKAYVYFVPLSVQSIVDFAYQIHNREWTPLRNIASDYVNLIATKYPYWNRTLGHDHFMLACLTIGCVVTNEISQGPKVSKGVPYLYKNSIRVLCNANTTEGFKPSIDVSLPEIYLPEGTMDGLIGGPPPSKRSILVFYAGGVHGYIRQMLMDQWKDKDPELQIYEYLPKHMSYYDMFRKSKFCICPSGWEVASPRMVEALYMGCVPVLLKDYYAKPFDDVLDWSTFSVDVHGTEIPDLKNILMAISRDKYIEMQRRGIEVRRHFEVNFPPKRYDVFHMILHSIWLRRMNVKLHDLDGS</sequence>
<name>A0ABD3TTY7_9LAMI</name>
<evidence type="ECO:0000256" key="4">
    <source>
        <dbReference type="ARBA" id="ARBA00022968"/>
    </source>
</evidence>
<evidence type="ECO:0000256" key="2">
    <source>
        <dbReference type="ARBA" id="ARBA00010271"/>
    </source>
</evidence>
<dbReference type="InterPro" id="IPR040911">
    <property type="entry name" value="Exostosin_GT47"/>
</dbReference>
<keyword evidence="5" id="KW-0333">Golgi apparatus</keyword>
<keyword evidence="3" id="KW-0328">Glycosyltransferase</keyword>
<evidence type="ECO:0000259" key="7">
    <source>
        <dbReference type="Pfam" id="PF03016"/>
    </source>
</evidence>
<comment type="similarity">
    <text evidence="2">Belongs to the glycosyltransferase 47 family.</text>
</comment>
<dbReference type="GO" id="GO:0000139">
    <property type="term" value="C:Golgi membrane"/>
    <property type="evidence" value="ECO:0007669"/>
    <property type="project" value="UniProtKB-SubCell"/>
</dbReference>
<evidence type="ECO:0000256" key="5">
    <source>
        <dbReference type="ARBA" id="ARBA00023034"/>
    </source>
</evidence>
<feature type="domain" description="Exostosin GT47" evidence="7">
    <location>
        <begin position="142"/>
        <end position="431"/>
    </location>
</feature>
<dbReference type="EMBL" id="JBJXBP010000003">
    <property type="protein sequence ID" value="KAL3839737.1"/>
    <property type="molecule type" value="Genomic_DNA"/>
</dbReference>
<evidence type="ECO:0000256" key="3">
    <source>
        <dbReference type="ARBA" id="ARBA00022676"/>
    </source>
</evidence>
<keyword evidence="4" id="KW-0735">Signal-anchor</keyword>